<dbReference type="EMBL" id="FXTT01000008">
    <property type="protein sequence ID" value="SMP36937.1"/>
    <property type="molecule type" value="Genomic_DNA"/>
</dbReference>
<dbReference type="Proteomes" id="UP001157914">
    <property type="component" value="Unassembled WGS sequence"/>
</dbReference>
<evidence type="ECO:0000313" key="2">
    <source>
        <dbReference type="Proteomes" id="UP001157914"/>
    </source>
</evidence>
<keyword evidence="2" id="KW-1185">Reference proteome</keyword>
<comment type="caution">
    <text evidence="1">The sequence shown here is derived from an EMBL/GenBank/DDBJ whole genome shotgun (WGS) entry which is preliminary data.</text>
</comment>
<proteinExistence type="predicted"/>
<gene>
    <name evidence="1" type="ORF">SAMN06265374_4381</name>
</gene>
<evidence type="ECO:0008006" key="3">
    <source>
        <dbReference type="Google" id="ProtNLM"/>
    </source>
</evidence>
<dbReference type="InterPro" id="IPR019056">
    <property type="entry name" value="Phage_TAC_6"/>
</dbReference>
<accession>A0ABY1PMT0</accession>
<reference evidence="1 2" key="1">
    <citation type="submission" date="2017-05" db="EMBL/GenBank/DDBJ databases">
        <authorList>
            <person name="Varghese N."/>
            <person name="Submissions S."/>
        </authorList>
    </citation>
    <scope>NUCLEOTIDE SEQUENCE [LARGE SCALE GENOMIC DNA]</scope>
    <source>
        <strain evidence="1 2">DSM 15949</strain>
    </source>
</reference>
<dbReference type="Pfam" id="PF09550">
    <property type="entry name" value="Phage_TAC_6"/>
    <property type="match status" value="1"/>
</dbReference>
<name>A0ABY1PMT0_9HYPH</name>
<dbReference type="RefSeq" id="WP_155190908.1">
    <property type="nucleotide sequence ID" value="NZ_BAAAEA010000003.1"/>
</dbReference>
<sequence length="67" mass="7418">MLPWRSLLHSAVKDLRWSPETFWRATPFELAAALKKDPGFSPMSRADLEALERSAGDGGCTPTDTMP</sequence>
<evidence type="ECO:0000313" key="1">
    <source>
        <dbReference type="EMBL" id="SMP36937.1"/>
    </source>
</evidence>
<protein>
    <recommendedName>
        <fullName evidence="3">Phage tail assembly chaperone</fullName>
    </recommendedName>
</protein>
<organism evidence="1 2">
    <name type="scientific">Roseibium denhamense</name>
    <dbReference type="NCBI Taxonomy" id="76305"/>
    <lineage>
        <taxon>Bacteria</taxon>
        <taxon>Pseudomonadati</taxon>
        <taxon>Pseudomonadota</taxon>
        <taxon>Alphaproteobacteria</taxon>
        <taxon>Hyphomicrobiales</taxon>
        <taxon>Stappiaceae</taxon>
        <taxon>Roseibium</taxon>
    </lineage>
</organism>